<dbReference type="RefSeq" id="XP_022926967.1">
    <property type="nucleotide sequence ID" value="XM_023071199.1"/>
</dbReference>
<dbReference type="KEGG" id="cmos:111433925"/>
<dbReference type="PANTHER" id="PTHR31875">
    <property type="entry name" value="PROTEIN DEHYDRATION-INDUCED 19"/>
    <property type="match status" value="1"/>
</dbReference>
<evidence type="ECO:0000259" key="2">
    <source>
        <dbReference type="Pfam" id="PF05605"/>
    </source>
</evidence>
<name>A0A6J1EFT9_CUCMO</name>
<sequence length="231" mass="26426">MDSDFWTSRLAAAKRHYMWQHHHPNSHLDLLGIDDLEMDDDARPHFPCPFCYENFDVMSLCSHLEDEHSCETRVTVCPICSVKVMGDMLSHITLHHGHLYKLQRRRRLRKIAIPNSQALSLLSRDLREAHLQMLLGNSGYRTGTTNAPSATHDPFLSSLILNYPASEVEDISKSMLTSAEETSSENVAPLPIWKSSFDPSLSQEEREERMRQAIGRAGFMRDMLFSTLLDD</sequence>
<dbReference type="InterPro" id="IPR027935">
    <property type="entry name" value="Di19_C"/>
</dbReference>
<dbReference type="Pfam" id="PF14571">
    <property type="entry name" value="Di19_C"/>
    <property type="match status" value="1"/>
</dbReference>
<dbReference type="InterPro" id="IPR033347">
    <property type="entry name" value="Di19"/>
</dbReference>
<evidence type="ECO:0000256" key="1">
    <source>
        <dbReference type="ARBA" id="ARBA00007109"/>
    </source>
</evidence>
<evidence type="ECO:0000259" key="3">
    <source>
        <dbReference type="Pfam" id="PF14571"/>
    </source>
</evidence>
<dbReference type="Proteomes" id="UP000504609">
    <property type="component" value="Unplaced"/>
</dbReference>
<dbReference type="RefSeq" id="XP_022926966.1">
    <property type="nucleotide sequence ID" value="XM_023071198.1"/>
</dbReference>
<feature type="domain" description="Di19 C-terminal" evidence="3">
    <location>
        <begin position="119"/>
        <end position="228"/>
    </location>
</feature>
<proteinExistence type="inferred from homology"/>
<dbReference type="Pfam" id="PF05605">
    <property type="entry name" value="zf-Di19"/>
    <property type="match status" value="1"/>
</dbReference>
<organism evidence="4 6">
    <name type="scientific">Cucurbita moschata</name>
    <name type="common">Winter crookneck squash</name>
    <name type="synonym">Cucurbita pepo var. moschata</name>
    <dbReference type="NCBI Taxonomy" id="3662"/>
    <lineage>
        <taxon>Eukaryota</taxon>
        <taxon>Viridiplantae</taxon>
        <taxon>Streptophyta</taxon>
        <taxon>Embryophyta</taxon>
        <taxon>Tracheophyta</taxon>
        <taxon>Spermatophyta</taxon>
        <taxon>Magnoliopsida</taxon>
        <taxon>eudicotyledons</taxon>
        <taxon>Gunneridae</taxon>
        <taxon>Pentapetalae</taxon>
        <taxon>rosids</taxon>
        <taxon>fabids</taxon>
        <taxon>Cucurbitales</taxon>
        <taxon>Cucurbitaceae</taxon>
        <taxon>Cucurbiteae</taxon>
        <taxon>Cucurbita</taxon>
    </lineage>
</organism>
<protein>
    <submittedName>
        <fullName evidence="5 6">Protein DEHYDRATION-INDUCED 19 homolog 4-like</fullName>
    </submittedName>
</protein>
<reference evidence="5 6" key="1">
    <citation type="submission" date="2025-04" db="UniProtKB">
        <authorList>
            <consortium name="RefSeq"/>
        </authorList>
    </citation>
    <scope>IDENTIFICATION</scope>
    <source>
        <tissue evidence="5 6">Young leaves</tissue>
    </source>
</reference>
<dbReference type="GeneID" id="111433925"/>
<evidence type="ECO:0000313" key="5">
    <source>
        <dbReference type="RefSeq" id="XP_022926966.1"/>
    </source>
</evidence>
<dbReference type="AlphaFoldDB" id="A0A6J1EFT9"/>
<comment type="similarity">
    <text evidence="1">Belongs to the Di19 family.</text>
</comment>
<keyword evidence="4" id="KW-1185">Reference proteome</keyword>
<evidence type="ECO:0000313" key="6">
    <source>
        <dbReference type="RefSeq" id="XP_022926967.1"/>
    </source>
</evidence>
<feature type="domain" description="Di19 zinc-binding" evidence="2">
    <location>
        <begin position="45"/>
        <end position="97"/>
    </location>
</feature>
<dbReference type="InterPro" id="IPR008598">
    <property type="entry name" value="Di19_Zn-bd"/>
</dbReference>
<accession>A0A6J1EFT9</accession>
<evidence type="ECO:0000313" key="4">
    <source>
        <dbReference type="Proteomes" id="UP000504609"/>
    </source>
</evidence>
<dbReference type="PANTHER" id="PTHR31875:SF6">
    <property type="entry name" value="PROTEIN DEHYDRATION-INDUCED 19"/>
    <property type="match status" value="1"/>
</dbReference>
<gene>
    <name evidence="5 6" type="primary">LOC111433925</name>
</gene>